<keyword evidence="5 6" id="KW-0472">Membrane</keyword>
<organism evidence="8">
    <name type="scientific">mine drainage metagenome</name>
    <dbReference type="NCBI Taxonomy" id="410659"/>
    <lineage>
        <taxon>unclassified sequences</taxon>
        <taxon>metagenomes</taxon>
        <taxon>ecological metagenomes</taxon>
    </lineage>
</organism>
<keyword evidence="3 6" id="KW-0812">Transmembrane</keyword>
<evidence type="ECO:0000256" key="6">
    <source>
        <dbReference type="SAM" id="Phobius"/>
    </source>
</evidence>
<keyword evidence="4 6" id="KW-1133">Transmembrane helix</keyword>
<evidence type="ECO:0000256" key="3">
    <source>
        <dbReference type="ARBA" id="ARBA00022692"/>
    </source>
</evidence>
<proteinExistence type="predicted"/>
<feature type="transmembrane region" description="Helical" evidence="6">
    <location>
        <begin position="132"/>
        <end position="150"/>
    </location>
</feature>
<evidence type="ECO:0000259" key="7">
    <source>
        <dbReference type="Pfam" id="PF00662"/>
    </source>
</evidence>
<dbReference type="EMBL" id="AUZY01010982">
    <property type="protein sequence ID" value="EQD36462.1"/>
    <property type="molecule type" value="Genomic_DNA"/>
</dbReference>
<reference evidence="8" key="2">
    <citation type="journal article" date="2014" name="ISME J.">
        <title>Microbial stratification in low pH oxic and suboxic macroscopic growths along an acid mine drainage.</title>
        <authorList>
            <person name="Mendez-Garcia C."/>
            <person name="Mesa V."/>
            <person name="Sprenger R.R."/>
            <person name="Richter M."/>
            <person name="Diez M.S."/>
            <person name="Solano J."/>
            <person name="Bargiela R."/>
            <person name="Golyshina O.V."/>
            <person name="Manteca A."/>
            <person name="Ramos J.L."/>
            <person name="Gallego J.R."/>
            <person name="Llorente I."/>
            <person name="Martins Dos Santos V.A."/>
            <person name="Jensen O.N."/>
            <person name="Pelaez A.I."/>
            <person name="Sanchez J."/>
            <person name="Ferrer M."/>
        </authorList>
    </citation>
    <scope>NUCLEOTIDE SEQUENCE</scope>
</reference>
<feature type="transmembrane region" description="Helical" evidence="6">
    <location>
        <begin position="66"/>
        <end position="89"/>
    </location>
</feature>
<sequence>MVETLPWILLVLLVPPVGGAFLAVARTRSQLNWIASGCAVISLALILLLIAQVLAQGPISAASGLLYVDALSALVFLIVGLVGFPALLYSVDYMGRESSPHPTSLPRLRRYYAFVLLFLLTMYLVLEADNLGLLWIGLEATTLVSALLVAHYGTRRRRKLHGSTLSSAPSACVRTVRNAPVV</sequence>
<comment type="subcellular location">
    <subcellularLocation>
        <location evidence="1">Cell membrane</location>
        <topology evidence="1">Multi-pass membrane protein</topology>
    </subcellularLocation>
</comment>
<feature type="transmembrane region" description="Helical" evidence="6">
    <location>
        <begin position="110"/>
        <end position="126"/>
    </location>
</feature>
<evidence type="ECO:0000256" key="2">
    <source>
        <dbReference type="ARBA" id="ARBA00022475"/>
    </source>
</evidence>
<dbReference type="GO" id="GO:0005886">
    <property type="term" value="C:plasma membrane"/>
    <property type="evidence" value="ECO:0007669"/>
    <property type="project" value="UniProtKB-SubCell"/>
</dbReference>
<evidence type="ECO:0000256" key="4">
    <source>
        <dbReference type="ARBA" id="ARBA00022989"/>
    </source>
</evidence>
<evidence type="ECO:0000256" key="5">
    <source>
        <dbReference type="ARBA" id="ARBA00023136"/>
    </source>
</evidence>
<dbReference type="Pfam" id="PF00662">
    <property type="entry name" value="Proton_antipo_N"/>
    <property type="match status" value="1"/>
</dbReference>
<reference evidence="8" key="1">
    <citation type="submission" date="2013-08" db="EMBL/GenBank/DDBJ databases">
        <authorList>
            <person name="Mendez C."/>
            <person name="Richter M."/>
            <person name="Ferrer M."/>
            <person name="Sanchez J."/>
        </authorList>
    </citation>
    <scope>NUCLEOTIDE SEQUENCE</scope>
</reference>
<accession>T0YWX2</accession>
<comment type="caution">
    <text evidence="8">The sequence shown here is derived from an EMBL/GenBank/DDBJ whole genome shotgun (WGS) entry which is preliminary data.</text>
</comment>
<feature type="domain" description="NADH-Ubiquinone oxidoreductase (complex I) chain 5 N-terminal" evidence="7">
    <location>
        <begin position="66"/>
        <end position="98"/>
    </location>
</feature>
<feature type="transmembrane region" description="Helical" evidence="6">
    <location>
        <begin position="6"/>
        <end position="24"/>
    </location>
</feature>
<name>T0YWX2_9ZZZZ</name>
<dbReference type="AlphaFoldDB" id="T0YWX2"/>
<dbReference type="InterPro" id="IPR001516">
    <property type="entry name" value="Proton_antipo_N"/>
</dbReference>
<feature type="transmembrane region" description="Helical" evidence="6">
    <location>
        <begin position="31"/>
        <end position="54"/>
    </location>
</feature>
<evidence type="ECO:0000313" key="8">
    <source>
        <dbReference type="EMBL" id="EQD36462.1"/>
    </source>
</evidence>
<keyword evidence="2" id="KW-1003">Cell membrane</keyword>
<dbReference type="PANTHER" id="PTHR42682">
    <property type="entry name" value="HYDROGENASE-4 COMPONENT F"/>
    <property type="match status" value="1"/>
</dbReference>
<evidence type="ECO:0000256" key="1">
    <source>
        <dbReference type="ARBA" id="ARBA00004651"/>
    </source>
</evidence>
<feature type="non-terminal residue" evidence="8">
    <location>
        <position position="182"/>
    </location>
</feature>
<dbReference type="InterPro" id="IPR052175">
    <property type="entry name" value="ComplexI-like_HydComp"/>
</dbReference>
<gene>
    <name evidence="8" type="ORF">B1B_16507</name>
</gene>
<protein>
    <submittedName>
        <fullName evidence="8">Hydrogenase-4 component F</fullName>
    </submittedName>
</protein>